<evidence type="ECO:0000313" key="3">
    <source>
        <dbReference type="Proteomes" id="UP000002036"/>
    </source>
</evidence>
<dbReference type="RefSeq" id="XP_002555420.1">
    <property type="nucleotide sequence ID" value="XM_002555374.1"/>
</dbReference>
<dbReference type="InParanoid" id="C5DMH2"/>
<feature type="compositionally biased region" description="Polar residues" evidence="1">
    <location>
        <begin position="407"/>
        <end position="441"/>
    </location>
</feature>
<evidence type="ECO:0000256" key="1">
    <source>
        <dbReference type="SAM" id="MobiDB-lite"/>
    </source>
</evidence>
<feature type="compositionally biased region" description="Polar residues" evidence="1">
    <location>
        <begin position="116"/>
        <end position="136"/>
    </location>
</feature>
<dbReference type="AlphaFoldDB" id="C5DMH2"/>
<dbReference type="Proteomes" id="UP000002036">
    <property type="component" value="Chromosome G"/>
</dbReference>
<dbReference type="OrthoDB" id="5364312at2759"/>
<feature type="region of interest" description="Disordered" evidence="1">
    <location>
        <begin position="356"/>
        <end position="488"/>
    </location>
</feature>
<dbReference type="FunCoup" id="C5DMH2">
    <property type="interactions" value="31"/>
</dbReference>
<feature type="compositionally biased region" description="Polar residues" evidence="1">
    <location>
        <begin position="150"/>
        <end position="162"/>
    </location>
</feature>
<keyword evidence="3" id="KW-1185">Reference proteome</keyword>
<reference evidence="2 3" key="1">
    <citation type="journal article" date="2009" name="Genome Res.">
        <title>Comparative genomics of protoploid Saccharomycetaceae.</title>
        <authorList>
            <consortium name="The Genolevures Consortium"/>
            <person name="Souciet J.-L."/>
            <person name="Dujon B."/>
            <person name="Gaillardin C."/>
            <person name="Johnston M."/>
            <person name="Baret P.V."/>
            <person name="Cliften P."/>
            <person name="Sherman D.J."/>
            <person name="Weissenbach J."/>
            <person name="Westhof E."/>
            <person name="Wincker P."/>
            <person name="Jubin C."/>
            <person name="Poulain J."/>
            <person name="Barbe V."/>
            <person name="Segurens B."/>
            <person name="Artiguenave F."/>
            <person name="Anthouard V."/>
            <person name="Vacherie B."/>
            <person name="Val M.-E."/>
            <person name="Fulton R.S."/>
            <person name="Minx P."/>
            <person name="Wilson R."/>
            <person name="Durrens P."/>
            <person name="Jean G."/>
            <person name="Marck C."/>
            <person name="Martin T."/>
            <person name="Nikolski M."/>
            <person name="Rolland T."/>
            <person name="Seret M.-L."/>
            <person name="Casaregola S."/>
            <person name="Despons L."/>
            <person name="Fairhead C."/>
            <person name="Fischer G."/>
            <person name="Lafontaine I."/>
            <person name="Leh V."/>
            <person name="Lemaire M."/>
            <person name="de Montigny J."/>
            <person name="Neuveglise C."/>
            <person name="Thierry A."/>
            <person name="Blanc-Lenfle I."/>
            <person name="Bleykasten C."/>
            <person name="Diffels J."/>
            <person name="Fritsch E."/>
            <person name="Frangeul L."/>
            <person name="Goeffon A."/>
            <person name="Jauniaux N."/>
            <person name="Kachouri-Lafond R."/>
            <person name="Payen C."/>
            <person name="Potier S."/>
            <person name="Pribylova L."/>
            <person name="Ozanne C."/>
            <person name="Richard G.-F."/>
            <person name="Sacerdot C."/>
            <person name="Straub M.-L."/>
            <person name="Talla E."/>
        </authorList>
    </citation>
    <scope>NUCLEOTIDE SEQUENCE [LARGE SCALE GENOMIC DNA]</scope>
    <source>
        <strain evidence="3">ATCC 56472 / CBS 6340 / NRRL Y-8284</strain>
    </source>
</reference>
<evidence type="ECO:0000313" key="2">
    <source>
        <dbReference type="EMBL" id="CAR24983.1"/>
    </source>
</evidence>
<dbReference type="OMA" id="AQRENDN"/>
<dbReference type="HOGENOM" id="CLU_470956_0_0_1"/>
<feature type="compositionally biased region" description="Polar residues" evidence="1">
    <location>
        <begin position="475"/>
        <end position="488"/>
    </location>
</feature>
<organism evidence="2 3">
    <name type="scientific">Lachancea thermotolerans (strain ATCC 56472 / CBS 6340 / NRRL Y-8284)</name>
    <name type="common">Yeast</name>
    <name type="synonym">Kluyveromyces thermotolerans</name>
    <dbReference type="NCBI Taxonomy" id="559295"/>
    <lineage>
        <taxon>Eukaryota</taxon>
        <taxon>Fungi</taxon>
        <taxon>Dikarya</taxon>
        <taxon>Ascomycota</taxon>
        <taxon>Saccharomycotina</taxon>
        <taxon>Saccharomycetes</taxon>
        <taxon>Saccharomycetales</taxon>
        <taxon>Saccharomycetaceae</taxon>
        <taxon>Lachancea</taxon>
    </lineage>
</organism>
<dbReference type="eggNOG" id="ENOG502S4KQ">
    <property type="taxonomic scope" value="Eukaryota"/>
</dbReference>
<gene>
    <name evidence="2" type="ordered locus">KLTH0G08888g</name>
</gene>
<dbReference type="EMBL" id="CU928171">
    <property type="protein sequence ID" value="CAR24983.1"/>
    <property type="molecule type" value="Genomic_DNA"/>
</dbReference>
<feature type="compositionally biased region" description="Low complexity" evidence="1">
    <location>
        <begin position="363"/>
        <end position="403"/>
    </location>
</feature>
<dbReference type="GeneID" id="8293696"/>
<proteinExistence type="predicted"/>
<feature type="region of interest" description="Disordered" evidence="1">
    <location>
        <begin position="92"/>
        <end position="171"/>
    </location>
</feature>
<dbReference type="KEGG" id="lth:KLTH0G08888g"/>
<feature type="compositionally biased region" description="Basic and acidic residues" evidence="1">
    <location>
        <begin position="449"/>
        <end position="458"/>
    </location>
</feature>
<protein>
    <submittedName>
        <fullName evidence="2">KLTH0G08888p</fullName>
    </submittedName>
</protein>
<accession>C5DMH2</accession>
<feature type="compositionally biased region" description="Low complexity" evidence="1">
    <location>
        <begin position="209"/>
        <end position="226"/>
    </location>
</feature>
<name>C5DMH2_LACTC</name>
<feature type="region of interest" description="Disordered" evidence="1">
    <location>
        <begin position="207"/>
        <end position="240"/>
    </location>
</feature>
<sequence length="579" mass="61529">MSLRTRVCATPPLFRATLAPAIARNDTPRCARPQRATPRSQRAANALRRGRRSARLRPVLAARAGATGSTSRCTKDCFDRRARNPLAASTCSISTCCSSSSSSSSVIDTHNRAKSLKSSDSFQNPTDPAATRQQRQSLRRDRNPVRQRLSHTQTHSPKTRSSAFPLGVTSMDFDEDTYDTYEDASGELPSPVASERSMIFERNVEEPRAPGAAAAPAASTTSAGSGHDSERAARDSASASGRHALEDLVAPALDASASIVNDQDTDLDNVEMIYSGRPSTLGLDLALGRTRTNSFQNLPALSRAGSTASAISMSSAASAASGASCASCTSNASNATATDRPRVLRFYSYADMLSDENAHSRRPSLTQSTSSSLLRQSPQPSFSNPFSPSNRRNSNSSGLSPGLAAPTLSSRHLPNHLTTCSRSPTLRASTPVGQPTPTATQLPAAGPQARKERNKFHLESSGSDCSTSDEESDQDMATSPNSPTLMQSAANSQPLYNTVTGPRLTRASTQNSFKKARPPYRVRTYSSASSMSPLFHASRASFSNQGAAQNLNDVLYDDSLQTSSVGDVLRKKVSNAGDV</sequence>
<feature type="region of interest" description="Disordered" evidence="1">
    <location>
        <begin position="25"/>
        <end position="54"/>
    </location>
</feature>
<feature type="compositionally biased region" description="Low complexity" evidence="1">
    <location>
        <begin position="92"/>
        <end position="105"/>
    </location>
</feature>